<feature type="transmembrane region" description="Helical" evidence="7">
    <location>
        <begin position="100"/>
        <end position="122"/>
    </location>
</feature>
<dbReference type="STRING" id="1388748.GCA_000463155_03353"/>
<name>A0A2P8VMV7_9ENTR</name>
<evidence type="ECO:0000256" key="2">
    <source>
        <dbReference type="ARBA" id="ARBA00022723"/>
    </source>
</evidence>
<dbReference type="Pfam" id="PF23368">
    <property type="entry name" value="DUF7092"/>
    <property type="match status" value="1"/>
</dbReference>
<evidence type="ECO:0000313" key="10">
    <source>
        <dbReference type="EMBL" id="PSN08893.1"/>
    </source>
</evidence>
<keyword evidence="2" id="KW-0479">Metal-binding</keyword>
<comment type="cofactor">
    <cofactor evidence="6">
        <name>Zn(2+)</name>
        <dbReference type="ChEBI" id="CHEBI:29105"/>
    </cofactor>
    <text evidence="6">Binds 1 zinc ion per subunit.</text>
</comment>
<dbReference type="GO" id="GO:0046872">
    <property type="term" value="F:metal ion binding"/>
    <property type="evidence" value="ECO:0007669"/>
    <property type="project" value="UniProtKB-KW"/>
</dbReference>
<organism evidence="10 11">
    <name type="scientific">Siccibacter turicensis</name>
    <dbReference type="NCBI Taxonomy" id="357233"/>
    <lineage>
        <taxon>Bacteria</taxon>
        <taxon>Pseudomonadati</taxon>
        <taxon>Pseudomonadota</taxon>
        <taxon>Gammaproteobacteria</taxon>
        <taxon>Enterobacterales</taxon>
        <taxon>Enterobacteriaceae</taxon>
        <taxon>Siccibacter</taxon>
    </lineage>
</organism>
<comment type="similarity">
    <text evidence="6">Belongs to the peptidase M48 family.</text>
</comment>
<dbReference type="EMBL" id="PYEP01000002">
    <property type="protein sequence ID" value="PSN08893.1"/>
    <property type="molecule type" value="Genomic_DNA"/>
</dbReference>
<comment type="caution">
    <text evidence="10">The sequence shown here is derived from an EMBL/GenBank/DDBJ whole genome shotgun (WGS) entry which is preliminary data.</text>
</comment>
<dbReference type="PANTHER" id="PTHR22726">
    <property type="entry name" value="METALLOENDOPEPTIDASE OMA1"/>
    <property type="match status" value="1"/>
</dbReference>
<dbReference type="CDD" id="cd07332">
    <property type="entry name" value="M48C_Oma1_like"/>
    <property type="match status" value="1"/>
</dbReference>
<evidence type="ECO:0000256" key="4">
    <source>
        <dbReference type="ARBA" id="ARBA00022833"/>
    </source>
</evidence>
<dbReference type="Pfam" id="PF01435">
    <property type="entry name" value="Peptidase_M48"/>
    <property type="match status" value="1"/>
</dbReference>
<dbReference type="InterPro" id="IPR055518">
    <property type="entry name" value="DUF7092"/>
</dbReference>
<keyword evidence="1 6" id="KW-0645">Protease</keyword>
<keyword evidence="7" id="KW-0812">Transmembrane</keyword>
<evidence type="ECO:0000259" key="8">
    <source>
        <dbReference type="Pfam" id="PF01435"/>
    </source>
</evidence>
<evidence type="ECO:0000256" key="6">
    <source>
        <dbReference type="RuleBase" id="RU003983"/>
    </source>
</evidence>
<evidence type="ECO:0000259" key="9">
    <source>
        <dbReference type="Pfam" id="PF23368"/>
    </source>
</evidence>
<evidence type="ECO:0000256" key="3">
    <source>
        <dbReference type="ARBA" id="ARBA00022801"/>
    </source>
</evidence>
<reference evidence="10 11" key="1">
    <citation type="submission" date="2018-03" db="EMBL/GenBank/DDBJ databases">
        <title>Draft genome sequence of the first documented clinical Siccibacter turicensis isolate in Austria.</title>
        <authorList>
            <person name="Lepuschitz S."/>
            <person name="Pekard-Amenitsch S."/>
            <person name="Haunold R."/>
            <person name="Schill S."/>
            <person name="Mach R."/>
            <person name="Allerberger F."/>
            <person name="Ruppitsch W."/>
            <person name="Forsythe S.J."/>
        </authorList>
    </citation>
    <scope>NUCLEOTIDE SEQUENCE [LARGE SCALE GENOMIC DNA]</scope>
    <source>
        <strain evidence="10 11">6100069499-17</strain>
    </source>
</reference>
<accession>A0A2P8VMV7</accession>
<feature type="domain" description="DUF7092" evidence="9">
    <location>
        <begin position="9"/>
        <end position="81"/>
    </location>
</feature>
<dbReference type="AlphaFoldDB" id="A0A2P8VMV7"/>
<keyword evidence="7" id="KW-0472">Membrane</keyword>
<keyword evidence="11" id="KW-1185">Reference proteome</keyword>
<keyword evidence="7" id="KW-1133">Transmembrane helix</keyword>
<dbReference type="PANTHER" id="PTHR22726:SF24">
    <property type="entry name" value="M48 FAMILY METALLOPEPTIDASE"/>
    <property type="match status" value="1"/>
</dbReference>
<dbReference type="InterPro" id="IPR051156">
    <property type="entry name" value="Mito/Outer_Membr_Metalloprot"/>
</dbReference>
<dbReference type="GO" id="GO:0051603">
    <property type="term" value="P:proteolysis involved in protein catabolic process"/>
    <property type="evidence" value="ECO:0007669"/>
    <property type="project" value="TreeGrafter"/>
</dbReference>
<evidence type="ECO:0000256" key="7">
    <source>
        <dbReference type="SAM" id="Phobius"/>
    </source>
</evidence>
<dbReference type="GO" id="GO:0004222">
    <property type="term" value="F:metalloendopeptidase activity"/>
    <property type="evidence" value="ECO:0007669"/>
    <property type="project" value="InterPro"/>
</dbReference>
<feature type="domain" description="Peptidase M48" evidence="8">
    <location>
        <begin position="159"/>
        <end position="339"/>
    </location>
</feature>
<keyword evidence="4 6" id="KW-0862">Zinc</keyword>
<gene>
    <name evidence="10" type="ORF">C7G83_05985</name>
</gene>
<evidence type="ECO:0000256" key="1">
    <source>
        <dbReference type="ARBA" id="ARBA00022670"/>
    </source>
</evidence>
<dbReference type="RefSeq" id="WP_106876580.1">
    <property type="nucleotide sequence ID" value="NZ_PYEP01000002.1"/>
</dbReference>
<dbReference type="Gene3D" id="3.30.2010.10">
    <property type="entry name" value="Metalloproteases ('zincins'), catalytic domain"/>
    <property type="match status" value="1"/>
</dbReference>
<keyword evidence="3 6" id="KW-0378">Hydrolase</keyword>
<dbReference type="GO" id="GO:0016020">
    <property type="term" value="C:membrane"/>
    <property type="evidence" value="ECO:0007669"/>
    <property type="project" value="TreeGrafter"/>
</dbReference>
<dbReference type="OrthoDB" id="9810445at2"/>
<dbReference type="Proteomes" id="UP000240212">
    <property type="component" value="Unassembled WGS sequence"/>
</dbReference>
<evidence type="ECO:0000313" key="11">
    <source>
        <dbReference type="Proteomes" id="UP000240212"/>
    </source>
</evidence>
<proteinExistence type="inferred from homology"/>
<keyword evidence="5 6" id="KW-0482">Metalloprotease</keyword>
<protein>
    <submittedName>
        <fullName evidence="10">Peptidase M48</fullName>
    </submittedName>
</protein>
<dbReference type="InterPro" id="IPR001915">
    <property type="entry name" value="Peptidase_M48"/>
</dbReference>
<evidence type="ECO:0000256" key="5">
    <source>
        <dbReference type="ARBA" id="ARBA00023049"/>
    </source>
</evidence>
<sequence>MSASDYRCDGFYQYPGRAAREAARITLHPASLTLHLDAGQRLFTVAQLTVSPPLENIPLAITFPDGGRFMPADNTRFRDWYFHHRTPSPVYFLERHKGGIAAALVGVVLAVVLYVMVLLPWLSDVIAQQLPVTVEQHLGEYSARYLDEQGLEASQLSAARQTQLQTLFTRVIPAEMRHEAGLRLRIMRFPEEANALMLPDGTMVLSDALVARAKSDDALAAVMLHEIGHYRHRHSLQMLVRSSLVTLTVMVVVGDVDGIGDTLLQSALFVNEMRYSRSMEDEADAYAIAEMKRQGRSLAAMEQIFSALKEEHADDDGLTLPDWLSTHPNMDARLERIRQASGG</sequence>